<gene>
    <name evidence="1" type="ORF">SAMN05421730_1001167</name>
</gene>
<dbReference type="RefSeq" id="WP_091228744.1">
    <property type="nucleotide sequence ID" value="NZ_FMKA01000001.1"/>
</dbReference>
<dbReference type="Gene3D" id="3.30.1240.10">
    <property type="match status" value="1"/>
</dbReference>
<dbReference type="NCBIfam" id="TIGR01484">
    <property type="entry name" value="HAD-SF-IIB"/>
    <property type="match status" value="1"/>
</dbReference>
<dbReference type="NCBIfam" id="TIGR00099">
    <property type="entry name" value="Cof-subfamily"/>
    <property type="match status" value="1"/>
</dbReference>
<dbReference type="OrthoDB" id="9810101at2"/>
<organism evidence="1 2">
    <name type="scientific">Anaerobium acetethylicum</name>
    <dbReference type="NCBI Taxonomy" id="1619234"/>
    <lineage>
        <taxon>Bacteria</taxon>
        <taxon>Bacillati</taxon>
        <taxon>Bacillota</taxon>
        <taxon>Clostridia</taxon>
        <taxon>Lachnospirales</taxon>
        <taxon>Lachnospiraceae</taxon>
        <taxon>Anaerobium</taxon>
    </lineage>
</organism>
<dbReference type="SFLD" id="SFLDG01140">
    <property type="entry name" value="C2.B:_Phosphomannomutase_and_P"/>
    <property type="match status" value="1"/>
</dbReference>
<name>A0A1D3TNL5_9FIRM</name>
<dbReference type="InterPro" id="IPR006379">
    <property type="entry name" value="HAD-SF_hydro_IIB"/>
</dbReference>
<evidence type="ECO:0000313" key="1">
    <source>
        <dbReference type="EMBL" id="SCP94929.1"/>
    </source>
</evidence>
<dbReference type="InterPro" id="IPR000150">
    <property type="entry name" value="Cof"/>
</dbReference>
<dbReference type="SUPFAM" id="SSF56784">
    <property type="entry name" value="HAD-like"/>
    <property type="match status" value="1"/>
</dbReference>
<protein>
    <submittedName>
        <fullName evidence="1">Uncharacterized protein</fullName>
    </submittedName>
</protein>
<evidence type="ECO:0000313" key="2">
    <source>
        <dbReference type="Proteomes" id="UP000199315"/>
    </source>
</evidence>
<dbReference type="SFLD" id="SFLDS00003">
    <property type="entry name" value="Haloacid_Dehalogenase"/>
    <property type="match status" value="1"/>
</dbReference>
<dbReference type="GO" id="GO:0005829">
    <property type="term" value="C:cytosol"/>
    <property type="evidence" value="ECO:0007669"/>
    <property type="project" value="TreeGrafter"/>
</dbReference>
<dbReference type="PROSITE" id="PS01228">
    <property type="entry name" value="COF_1"/>
    <property type="match status" value="1"/>
</dbReference>
<keyword evidence="2" id="KW-1185">Reference proteome</keyword>
<dbReference type="AlphaFoldDB" id="A0A1D3TNL5"/>
<reference evidence="1 2" key="1">
    <citation type="submission" date="2016-09" db="EMBL/GenBank/DDBJ databases">
        <authorList>
            <person name="Capua I."/>
            <person name="De Benedictis P."/>
            <person name="Joannis T."/>
            <person name="Lombin L.H."/>
            <person name="Cattoli G."/>
        </authorList>
    </citation>
    <scope>NUCLEOTIDE SEQUENCE [LARGE SCALE GENOMIC DNA]</scope>
    <source>
        <strain evidence="1 2">GluBS11</strain>
    </source>
</reference>
<dbReference type="InterPro" id="IPR036412">
    <property type="entry name" value="HAD-like_sf"/>
</dbReference>
<dbReference type="GO" id="GO:0000287">
    <property type="term" value="F:magnesium ion binding"/>
    <property type="evidence" value="ECO:0007669"/>
    <property type="project" value="TreeGrafter"/>
</dbReference>
<dbReference type="InterPro" id="IPR023214">
    <property type="entry name" value="HAD_sf"/>
</dbReference>
<dbReference type="Proteomes" id="UP000199315">
    <property type="component" value="Unassembled WGS sequence"/>
</dbReference>
<sequence length="268" mass="31033">MKRKIIFFDIDGTILTEDTRIIPDSAVNAIREARKNGHLAFINTGRTFVNIEERIKEIGFDGYVCGCGTYINIDGKVLLEKPIPKDTCRDIINKLRECKIEALLEGLEDIYFDNAEFTDKEMFKMKQRFEKKGLGISKNWNSEGIQFDKIFAVEDEQCNMQGFRSYFEKEFDFIDRGQNRWEIIQKGYSKATGIEYLLNYYNIPRENSYAVGDSSNDLSMLEYVENAIAMGKSDKCVFKIASFITKDINDHGIWHALKHYRIIMPGTV</sequence>
<dbReference type="EMBL" id="FMKA01000001">
    <property type="protein sequence ID" value="SCP94929.1"/>
    <property type="molecule type" value="Genomic_DNA"/>
</dbReference>
<dbReference type="GO" id="GO:0016791">
    <property type="term" value="F:phosphatase activity"/>
    <property type="evidence" value="ECO:0007669"/>
    <property type="project" value="TreeGrafter"/>
</dbReference>
<dbReference type="PANTHER" id="PTHR10000:SF25">
    <property type="entry name" value="PHOSPHATASE YKRA-RELATED"/>
    <property type="match status" value="1"/>
</dbReference>
<dbReference type="Gene3D" id="3.40.50.1000">
    <property type="entry name" value="HAD superfamily/HAD-like"/>
    <property type="match status" value="1"/>
</dbReference>
<proteinExistence type="predicted"/>
<dbReference type="Pfam" id="PF08282">
    <property type="entry name" value="Hydrolase_3"/>
    <property type="match status" value="1"/>
</dbReference>
<accession>A0A1D3TNL5</accession>
<dbReference type="STRING" id="1619234.SAMN05421730_1001167"/>
<dbReference type="PANTHER" id="PTHR10000">
    <property type="entry name" value="PHOSPHOSERINE PHOSPHATASE"/>
    <property type="match status" value="1"/>
</dbReference>